<protein>
    <submittedName>
        <fullName evidence="2">Sigma-70 family RNA polymerase sigma factor</fullName>
    </submittedName>
</protein>
<dbReference type="EMBL" id="RQYT01000005">
    <property type="protein sequence ID" value="RRD50529.1"/>
    <property type="molecule type" value="Genomic_DNA"/>
</dbReference>
<dbReference type="OrthoDB" id="9784272at2"/>
<proteinExistence type="predicted"/>
<dbReference type="SUPFAM" id="SSF88946">
    <property type="entry name" value="Sigma2 domain of RNA polymerase sigma factors"/>
    <property type="match status" value="1"/>
</dbReference>
<evidence type="ECO:0000256" key="1">
    <source>
        <dbReference type="SAM" id="MobiDB-lite"/>
    </source>
</evidence>
<feature type="region of interest" description="Disordered" evidence="1">
    <location>
        <begin position="280"/>
        <end position="312"/>
    </location>
</feature>
<comment type="caution">
    <text evidence="2">The sequence shown here is derived from an EMBL/GenBank/DDBJ whole genome shotgun (WGS) entry which is preliminary data.</text>
</comment>
<dbReference type="Gene3D" id="1.10.10.10">
    <property type="entry name" value="Winged helix-like DNA-binding domain superfamily/Winged helix DNA-binding domain"/>
    <property type="match status" value="1"/>
</dbReference>
<feature type="region of interest" description="Disordered" evidence="1">
    <location>
        <begin position="601"/>
        <end position="627"/>
    </location>
</feature>
<reference evidence="2 3" key="1">
    <citation type="submission" date="2018-11" db="EMBL/GenBank/DDBJ databases">
        <title>Genomes From Bacteria Associated with the Canine Oral Cavity: a Test Case for Automated Genome-Based Taxonomic Assignment.</title>
        <authorList>
            <person name="Coil D.A."/>
            <person name="Jospin G."/>
            <person name="Darling A.E."/>
            <person name="Wallis C."/>
            <person name="Davis I.J."/>
            <person name="Harris S."/>
            <person name="Eisen J.A."/>
            <person name="Holcombe L.J."/>
            <person name="O'Flynn C."/>
        </authorList>
    </citation>
    <scope>NUCLEOTIDE SEQUENCE [LARGE SCALE GENOMIC DNA]</scope>
    <source>
        <strain evidence="2 3">OH2822_COT-296</strain>
    </source>
</reference>
<feature type="compositionally biased region" description="Basic and acidic residues" evidence="1">
    <location>
        <begin position="613"/>
        <end position="627"/>
    </location>
</feature>
<evidence type="ECO:0000313" key="3">
    <source>
        <dbReference type="Proteomes" id="UP000280935"/>
    </source>
</evidence>
<dbReference type="Proteomes" id="UP000280935">
    <property type="component" value="Unassembled WGS sequence"/>
</dbReference>
<gene>
    <name evidence="2" type="ORF">EII35_03770</name>
</gene>
<organism evidence="2 3">
    <name type="scientific">Arachnia propionica</name>
    <dbReference type="NCBI Taxonomy" id="1750"/>
    <lineage>
        <taxon>Bacteria</taxon>
        <taxon>Bacillati</taxon>
        <taxon>Actinomycetota</taxon>
        <taxon>Actinomycetes</taxon>
        <taxon>Propionibacteriales</taxon>
        <taxon>Propionibacteriaceae</taxon>
        <taxon>Arachnia</taxon>
    </lineage>
</organism>
<accession>A0A3P1WVC0</accession>
<dbReference type="GO" id="GO:0003700">
    <property type="term" value="F:DNA-binding transcription factor activity"/>
    <property type="evidence" value="ECO:0007669"/>
    <property type="project" value="InterPro"/>
</dbReference>
<dbReference type="GO" id="GO:0006352">
    <property type="term" value="P:DNA-templated transcription initiation"/>
    <property type="evidence" value="ECO:0007669"/>
    <property type="project" value="InterPro"/>
</dbReference>
<sequence>MGWREITWEAQDRLAGGVPLGLESWRAVMAAVAPVAGEDPAVTAVVGMAAASGSFRGAAPSATDPLVADVIEAATRGWDPEGGRAAVAAVTHLALRSAADERHEQVLAAAERELLVHQDPSPLSAALRAWRDQVAVTDVGPHEALTIAATQASLLRRAKSWIDQVDAPPGLELPELRAAVATAGEAWQLAVTSWSDVAQRERVSPAGVTELSRRWATVAAAMRAELSPARRVEALIDTGFGGCLQAGLSVRAPGETDTVLTQVGVSLEIAADPWHHARLHDHAPAHGGRPEPPAAAAPKADAPGRMSGQSRQWRGGVEIDPVENTHVNHVAAAQACRAGVIAQAALDGDPVATRVAAGASRGELEELAQRGRRARAQLIDLTRPMVAAALRRQLAFRSREAGRDLYAAVLTRVAEKIDSWDENRGRLSTWVNFMARHETQRVAARQEQPILQHEALMPSGVVDPHEWGRDRGLDVAEQVTTAWTLADLRRRVAELPQLQRTIVTARFGLATGVPESHAVIAERLGMHRQAVARVVQQALGELRDVQRHERDQSLPGLAARLREATPRDLAARLSAERQHRVVSNEKRPLIERIQERAEAARQQTQLGRWLSRQPDRAARDRGEGPER</sequence>
<dbReference type="InterPro" id="IPR013325">
    <property type="entry name" value="RNA_pol_sigma_r2"/>
</dbReference>
<dbReference type="Gene3D" id="1.10.1740.10">
    <property type="match status" value="1"/>
</dbReference>
<dbReference type="InterPro" id="IPR036388">
    <property type="entry name" value="WH-like_DNA-bd_sf"/>
</dbReference>
<name>A0A3P1WVC0_9ACTN</name>
<evidence type="ECO:0000313" key="2">
    <source>
        <dbReference type="EMBL" id="RRD50529.1"/>
    </source>
</evidence>
<dbReference type="InterPro" id="IPR013324">
    <property type="entry name" value="RNA_pol_sigma_r3/r4-like"/>
</dbReference>
<dbReference type="SUPFAM" id="SSF88659">
    <property type="entry name" value="Sigma3 and sigma4 domains of RNA polymerase sigma factors"/>
    <property type="match status" value="1"/>
</dbReference>
<dbReference type="AlphaFoldDB" id="A0A3P1WVC0"/>
<dbReference type="RefSeq" id="WP_125227134.1">
    <property type="nucleotide sequence ID" value="NZ_RQYT01000005.1"/>
</dbReference>